<evidence type="ECO:0000256" key="12">
    <source>
        <dbReference type="SAM" id="MobiDB-lite"/>
    </source>
</evidence>
<dbReference type="GO" id="GO:0010417">
    <property type="term" value="P:glucuronoxylan biosynthetic process"/>
    <property type="evidence" value="ECO:0007669"/>
    <property type="project" value="TreeGrafter"/>
</dbReference>
<proteinExistence type="inferred from homology"/>
<evidence type="ECO:0000256" key="6">
    <source>
        <dbReference type="ARBA" id="ARBA00022989"/>
    </source>
</evidence>
<comment type="function">
    <text evidence="11">Involved in the synthesis of glucuronoxylan hemicellulose in secondary cell walls.</text>
</comment>
<evidence type="ECO:0000256" key="10">
    <source>
        <dbReference type="ARBA" id="ARBA00023316"/>
    </source>
</evidence>
<keyword evidence="6" id="KW-1133">Transmembrane helix</keyword>
<evidence type="ECO:0000256" key="1">
    <source>
        <dbReference type="ARBA" id="ARBA00004323"/>
    </source>
</evidence>
<keyword evidence="4" id="KW-0812">Transmembrane</keyword>
<comment type="similarity">
    <text evidence="2 11">Belongs to the glycosyltransferase 43 family.</text>
</comment>
<keyword evidence="10 11" id="KW-0961">Cell wall biogenesis/degradation</keyword>
<gene>
    <name evidence="13" type="ORF">F3Y22_tig00112523pilonHSYRG00180</name>
</gene>
<dbReference type="InterPro" id="IPR005027">
    <property type="entry name" value="Glyco_trans_43"/>
</dbReference>
<keyword evidence="14" id="KW-1185">Reference proteome</keyword>
<accession>A0A6A2XFJ4</accession>
<dbReference type="PANTHER" id="PTHR10896">
    <property type="entry name" value="GALACTOSYLGALACTOSYLXYLOSYLPROTEIN 3-BETA-GLUCURONOSYLTRANSFERASE BETA-1,3-GLUCURONYLTRANSFERASE"/>
    <property type="match status" value="1"/>
</dbReference>
<comment type="subcellular location">
    <subcellularLocation>
        <location evidence="1 11">Golgi apparatus membrane</location>
        <topology evidence="1 11">Single-pass type II membrane protein</topology>
    </subcellularLocation>
</comment>
<sequence length="214" mass="23998">MKLDGIVMFADDSNVHNMELFDEIQNLKWFGAVSIGMLVKTANADETADRKNNEEDNYLFPVQGPICNAPGMLIGWHAGKTGVHIGDRATVSPRKFEWSGFVLNSRLLWKDGGENPDWIKDIDTLDGDIDNPLGLIKDHSMMEPLGSCGRRVLVWWLRVEAHADSKFPPSSSYMMDFDPHSDISIPSERTRSTDAPPELPDDEKPMTNIPEQNS</sequence>
<keyword evidence="5 11" id="KW-0735">Signal-anchor</keyword>
<evidence type="ECO:0000313" key="13">
    <source>
        <dbReference type="EMBL" id="KAE8665945.1"/>
    </source>
</evidence>
<dbReference type="InterPro" id="IPR029044">
    <property type="entry name" value="Nucleotide-diphossugar_trans"/>
</dbReference>
<dbReference type="Proteomes" id="UP000436088">
    <property type="component" value="Unassembled WGS sequence"/>
</dbReference>
<evidence type="ECO:0000256" key="5">
    <source>
        <dbReference type="ARBA" id="ARBA00022968"/>
    </source>
</evidence>
<protein>
    <recommendedName>
        <fullName evidence="11">Glycosyltransferases</fullName>
        <ecNumber evidence="11">2.4.-.-</ecNumber>
    </recommendedName>
</protein>
<evidence type="ECO:0000256" key="8">
    <source>
        <dbReference type="ARBA" id="ARBA00023136"/>
    </source>
</evidence>
<keyword evidence="9" id="KW-0325">Glycoprotein</keyword>
<dbReference type="GO" id="GO:0000139">
    <property type="term" value="C:Golgi membrane"/>
    <property type="evidence" value="ECO:0007669"/>
    <property type="project" value="UniProtKB-SubCell"/>
</dbReference>
<dbReference type="AlphaFoldDB" id="A0A6A2XFJ4"/>
<keyword evidence="8" id="KW-0472">Membrane</keyword>
<keyword evidence="7 11" id="KW-0333">Golgi apparatus</keyword>
<keyword evidence="3 11" id="KW-0808">Transferase</keyword>
<dbReference type="PANTHER" id="PTHR10896:SF17">
    <property type="entry name" value="BETA-1,4-XYLOSYLTRANSFERASE IRX14H-RELATED"/>
    <property type="match status" value="1"/>
</dbReference>
<evidence type="ECO:0000256" key="3">
    <source>
        <dbReference type="ARBA" id="ARBA00022679"/>
    </source>
</evidence>
<dbReference type="GO" id="GO:0015018">
    <property type="term" value="F:galactosylgalactosylxylosylprotein 3-beta-glucuronosyltransferase activity"/>
    <property type="evidence" value="ECO:0007669"/>
    <property type="project" value="InterPro"/>
</dbReference>
<evidence type="ECO:0000256" key="4">
    <source>
        <dbReference type="ARBA" id="ARBA00022692"/>
    </source>
</evidence>
<name>A0A6A2XFJ4_HIBSY</name>
<dbReference type="Gene3D" id="3.90.550.10">
    <property type="entry name" value="Spore Coat Polysaccharide Biosynthesis Protein SpsA, Chain A"/>
    <property type="match status" value="1"/>
</dbReference>
<dbReference type="SUPFAM" id="SSF53448">
    <property type="entry name" value="Nucleotide-diphospho-sugar transferases"/>
    <property type="match status" value="1"/>
</dbReference>
<dbReference type="EC" id="2.4.-.-" evidence="11"/>
<evidence type="ECO:0000313" key="14">
    <source>
        <dbReference type="Proteomes" id="UP000436088"/>
    </source>
</evidence>
<evidence type="ECO:0000256" key="11">
    <source>
        <dbReference type="RuleBase" id="RU363127"/>
    </source>
</evidence>
<evidence type="ECO:0000256" key="9">
    <source>
        <dbReference type="ARBA" id="ARBA00023180"/>
    </source>
</evidence>
<feature type="region of interest" description="Disordered" evidence="12">
    <location>
        <begin position="178"/>
        <end position="214"/>
    </location>
</feature>
<dbReference type="GO" id="GO:0071555">
    <property type="term" value="P:cell wall organization"/>
    <property type="evidence" value="ECO:0007669"/>
    <property type="project" value="UniProtKB-KW"/>
</dbReference>
<dbReference type="GO" id="GO:0009834">
    <property type="term" value="P:plant-type secondary cell wall biogenesis"/>
    <property type="evidence" value="ECO:0007669"/>
    <property type="project" value="TreeGrafter"/>
</dbReference>
<dbReference type="Pfam" id="PF03360">
    <property type="entry name" value="Glyco_transf_43"/>
    <property type="match status" value="1"/>
</dbReference>
<dbReference type="GO" id="GO:0042285">
    <property type="term" value="F:xylosyltransferase activity"/>
    <property type="evidence" value="ECO:0007669"/>
    <property type="project" value="TreeGrafter"/>
</dbReference>
<evidence type="ECO:0000256" key="2">
    <source>
        <dbReference type="ARBA" id="ARBA00007706"/>
    </source>
</evidence>
<comment type="caution">
    <text evidence="13">The sequence shown here is derived from an EMBL/GenBank/DDBJ whole genome shotgun (WGS) entry which is preliminary data.</text>
</comment>
<dbReference type="EMBL" id="VEPZ02001604">
    <property type="protein sequence ID" value="KAE8665945.1"/>
    <property type="molecule type" value="Genomic_DNA"/>
</dbReference>
<evidence type="ECO:0000256" key="7">
    <source>
        <dbReference type="ARBA" id="ARBA00023034"/>
    </source>
</evidence>
<organism evidence="13 14">
    <name type="scientific">Hibiscus syriacus</name>
    <name type="common">Rose of Sharon</name>
    <dbReference type="NCBI Taxonomy" id="106335"/>
    <lineage>
        <taxon>Eukaryota</taxon>
        <taxon>Viridiplantae</taxon>
        <taxon>Streptophyta</taxon>
        <taxon>Embryophyta</taxon>
        <taxon>Tracheophyta</taxon>
        <taxon>Spermatophyta</taxon>
        <taxon>Magnoliopsida</taxon>
        <taxon>eudicotyledons</taxon>
        <taxon>Gunneridae</taxon>
        <taxon>Pentapetalae</taxon>
        <taxon>rosids</taxon>
        <taxon>malvids</taxon>
        <taxon>Malvales</taxon>
        <taxon>Malvaceae</taxon>
        <taxon>Malvoideae</taxon>
        <taxon>Hibiscus</taxon>
    </lineage>
</organism>
<reference evidence="13" key="1">
    <citation type="submission" date="2019-09" db="EMBL/GenBank/DDBJ databases">
        <title>Draft genome information of white flower Hibiscus syriacus.</title>
        <authorList>
            <person name="Kim Y.-M."/>
        </authorList>
    </citation>
    <scope>NUCLEOTIDE SEQUENCE [LARGE SCALE GENOMIC DNA]</scope>
    <source>
        <strain evidence="13">YM2019G1</strain>
    </source>
</reference>